<evidence type="ECO:0000256" key="1">
    <source>
        <dbReference type="ARBA" id="ARBA00002053"/>
    </source>
</evidence>
<keyword evidence="5" id="KW-0732">Signal</keyword>
<dbReference type="InterPro" id="IPR014756">
    <property type="entry name" value="Ig_E-set"/>
</dbReference>
<keyword evidence="4" id="KW-0813">Transport</keyword>
<reference evidence="8" key="1">
    <citation type="submission" date="2019-10" db="EMBL/GenBank/DDBJ databases">
        <authorList>
            <person name="Zhang R."/>
            <person name="Pan Y."/>
            <person name="Wang J."/>
            <person name="Ma R."/>
            <person name="Yu S."/>
        </authorList>
    </citation>
    <scope>NUCLEOTIDE SEQUENCE</scope>
    <source>
        <strain evidence="8">LA-IB0</strain>
        <tissue evidence="8">Leaf</tissue>
    </source>
</reference>
<gene>
    <name evidence="8" type="ORF">BUALT_Bualt11G0085300</name>
</gene>
<dbReference type="InterPro" id="IPR003172">
    <property type="entry name" value="ML_dom"/>
</dbReference>
<proteinExistence type="inferred from homology"/>
<comment type="subunit">
    <text evidence="3">Monomer.</text>
</comment>
<dbReference type="GO" id="GO:0032934">
    <property type="term" value="F:sterol binding"/>
    <property type="evidence" value="ECO:0007669"/>
    <property type="project" value="InterPro"/>
</dbReference>
<evidence type="ECO:0000256" key="2">
    <source>
        <dbReference type="ARBA" id="ARBA00006370"/>
    </source>
</evidence>
<dbReference type="InterPro" id="IPR039670">
    <property type="entry name" value="NPC2-like"/>
</dbReference>
<dbReference type="PANTHER" id="PTHR11306:SF0">
    <property type="entry name" value="PHOSPHATIDYLGLYCEROL_PHOSPHATIDYLINOSITOL TRANSFER PROTEIN"/>
    <property type="match status" value="1"/>
</dbReference>
<comment type="function">
    <text evidence="1">Catalyzes the intermembrane transfer of phosphatidylglycerol and phosphatidylinositol.</text>
</comment>
<evidence type="ECO:0000313" key="8">
    <source>
        <dbReference type="EMBL" id="KAG8373999.1"/>
    </source>
</evidence>
<evidence type="ECO:0000259" key="7">
    <source>
        <dbReference type="Pfam" id="PF02221"/>
    </source>
</evidence>
<dbReference type="EMBL" id="WHWC01000011">
    <property type="protein sequence ID" value="KAG8373999.1"/>
    <property type="molecule type" value="Genomic_DNA"/>
</dbReference>
<comment type="caution">
    <text evidence="8">The sequence shown here is derived from an EMBL/GenBank/DDBJ whole genome shotgun (WGS) entry which is preliminary data.</text>
</comment>
<evidence type="ECO:0000256" key="5">
    <source>
        <dbReference type="ARBA" id="ARBA00022729"/>
    </source>
</evidence>
<dbReference type="Gene3D" id="2.60.40.770">
    <property type="match status" value="1"/>
</dbReference>
<dbReference type="PANTHER" id="PTHR11306">
    <property type="entry name" value="NIEMANN PICK TYPE C2 PROTEIN NPC2-RELATED"/>
    <property type="match status" value="1"/>
</dbReference>
<dbReference type="AlphaFoldDB" id="A0AAV6X1I3"/>
<feature type="domain" description="MD-2-related lipid-recognition" evidence="7">
    <location>
        <begin position="6"/>
        <end position="64"/>
    </location>
</feature>
<name>A0AAV6X1I3_9LAMI</name>
<organism evidence="8 9">
    <name type="scientific">Buddleja alternifolia</name>
    <dbReference type="NCBI Taxonomy" id="168488"/>
    <lineage>
        <taxon>Eukaryota</taxon>
        <taxon>Viridiplantae</taxon>
        <taxon>Streptophyta</taxon>
        <taxon>Embryophyta</taxon>
        <taxon>Tracheophyta</taxon>
        <taxon>Spermatophyta</taxon>
        <taxon>Magnoliopsida</taxon>
        <taxon>eudicotyledons</taxon>
        <taxon>Gunneridae</taxon>
        <taxon>Pentapetalae</taxon>
        <taxon>asterids</taxon>
        <taxon>lamiids</taxon>
        <taxon>Lamiales</taxon>
        <taxon>Scrophulariaceae</taxon>
        <taxon>Buddlejeae</taxon>
        <taxon>Buddleja</taxon>
    </lineage>
</organism>
<dbReference type="SUPFAM" id="SSF81296">
    <property type="entry name" value="E set domains"/>
    <property type="match status" value="1"/>
</dbReference>
<dbReference type="GO" id="GO:0015918">
    <property type="term" value="P:sterol transport"/>
    <property type="evidence" value="ECO:0007669"/>
    <property type="project" value="InterPro"/>
</dbReference>
<evidence type="ECO:0000256" key="3">
    <source>
        <dbReference type="ARBA" id="ARBA00011245"/>
    </source>
</evidence>
<evidence type="ECO:0000256" key="6">
    <source>
        <dbReference type="ARBA" id="ARBA00023055"/>
    </source>
</evidence>
<sequence>MSHVHNENHDLCKETTCPVSIGDFVLSHAVELPGIAPPGSYALRMTMEDGNKKQLTCITFDFSISFVAPQTLSYI</sequence>
<dbReference type="Proteomes" id="UP000826271">
    <property type="component" value="Unassembled WGS sequence"/>
</dbReference>
<comment type="similarity">
    <text evidence="2">Belongs to the NPC2 family.</text>
</comment>
<accession>A0AAV6X1I3</accession>
<dbReference type="Pfam" id="PF02221">
    <property type="entry name" value="E1_DerP2_DerF2"/>
    <property type="match status" value="1"/>
</dbReference>
<keyword evidence="9" id="KW-1185">Reference proteome</keyword>
<protein>
    <recommendedName>
        <fullName evidence="7">MD-2-related lipid-recognition domain-containing protein</fullName>
    </recommendedName>
</protein>
<keyword evidence="6" id="KW-0445">Lipid transport</keyword>
<evidence type="ECO:0000256" key="4">
    <source>
        <dbReference type="ARBA" id="ARBA00022448"/>
    </source>
</evidence>
<evidence type="ECO:0000313" key="9">
    <source>
        <dbReference type="Proteomes" id="UP000826271"/>
    </source>
</evidence>